<proteinExistence type="predicted"/>
<protein>
    <submittedName>
        <fullName evidence="2">Uncharacterized protein</fullName>
    </submittedName>
</protein>
<dbReference type="Proteomes" id="UP000663881">
    <property type="component" value="Unassembled WGS sequence"/>
</dbReference>
<evidence type="ECO:0000313" key="3">
    <source>
        <dbReference type="Proteomes" id="UP000663881"/>
    </source>
</evidence>
<evidence type="ECO:0000256" key="1">
    <source>
        <dbReference type="SAM" id="Coils"/>
    </source>
</evidence>
<accession>A0A820Q8J4</accession>
<gene>
    <name evidence="2" type="ORF">OKA104_LOCUS52384</name>
</gene>
<feature type="non-terminal residue" evidence="2">
    <location>
        <position position="1"/>
    </location>
</feature>
<dbReference type="EMBL" id="CAJOAY010030326">
    <property type="protein sequence ID" value="CAF4418576.1"/>
    <property type="molecule type" value="Genomic_DNA"/>
</dbReference>
<sequence>QEQIFDFYETLRNGSSESVEQFRSILEIVVCDIIKYRKEIKRLEDSYKREKEMNENYLRRMEEDQEREMRQLEDKIRKEEQKKFEALRESIQQRASKQISDL</sequence>
<organism evidence="2 3">
    <name type="scientific">Adineta steineri</name>
    <dbReference type="NCBI Taxonomy" id="433720"/>
    <lineage>
        <taxon>Eukaryota</taxon>
        <taxon>Metazoa</taxon>
        <taxon>Spiralia</taxon>
        <taxon>Gnathifera</taxon>
        <taxon>Rotifera</taxon>
        <taxon>Eurotatoria</taxon>
        <taxon>Bdelloidea</taxon>
        <taxon>Adinetida</taxon>
        <taxon>Adinetidae</taxon>
        <taxon>Adineta</taxon>
    </lineage>
</organism>
<keyword evidence="1" id="KW-0175">Coiled coil</keyword>
<name>A0A820Q8J4_9BILA</name>
<feature type="non-terminal residue" evidence="2">
    <location>
        <position position="102"/>
    </location>
</feature>
<evidence type="ECO:0000313" key="2">
    <source>
        <dbReference type="EMBL" id="CAF4418576.1"/>
    </source>
</evidence>
<dbReference type="AlphaFoldDB" id="A0A820Q8J4"/>
<reference evidence="2" key="1">
    <citation type="submission" date="2021-02" db="EMBL/GenBank/DDBJ databases">
        <authorList>
            <person name="Nowell W R."/>
        </authorList>
    </citation>
    <scope>NUCLEOTIDE SEQUENCE</scope>
</reference>
<comment type="caution">
    <text evidence="2">The sequence shown here is derived from an EMBL/GenBank/DDBJ whole genome shotgun (WGS) entry which is preliminary data.</text>
</comment>
<feature type="coiled-coil region" evidence="1">
    <location>
        <begin position="33"/>
        <end position="89"/>
    </location>
</feature>